<dbReference type="Proteomes" id="UP000000271">
    <property type="component" value="Chromosome"/>
</dbReference>
<dbReference type="InterPro" id="IPR052745">
    <property type="entry name" value="G3P_Oxidase/Oxidoreductase"/>
</dbReference>
<dbReference type="Gene3D" id="3.30.9.10">
    <property type="entry name" value="D-Amino Acid Oxidase, subunit A, domain 2"/>
    <property type="match status" value="1"/>
</dbReference>
<dbReference type="InterPro" id="IPR006076">
    <property type="entry name" value="FAD-dep_OxRdtase"/>
</dbReference>
<feature type="domain" description="FAD dependent oxidoreductase" evidence="1">
    <location>
        <begin position="5"/>
        <end position="357"/>
    </location>
</feature>
<dbReference type="InterPro" id="IPR036188">
    <property type="entry name" value="FAD/NAD-bd_sf"/>
</dbReference>
<dbReference type="RefSeq" id="WP_013173512.1">
    <property type="nucleotide sequence ID" value="NC_014219.1"/>
</dbReference>
<dbReference type="STRING" id="439292.Bsel_2591"/>
<dbReference type="Gene3D" id="3.50.50.60">
    <property type="entry name" value="FAD/NAD(P)-binding domain"/>
    <property type="match status" value="1"/>
</dbReference>
<dbReference type="PANTHER" id="PTHR42720:SF1">
    <property type="entry name" value="GLYCEROL 3-PHOSPHATE OXIDASE"/>
    <property type="match status" value="1"/>
</dbReference>
<evidence type="ECO:0000313" key="3">
    <source>
        <dbReference type="Proteomes" id="UP000000271"/>
    </source>
</evidence>
<dbReference type="AlphaFoldDB" id="D6XXP8"/>
<dbReference type="KEGG" id="bse:Bsel_2591"/>
<accession>D6XXP8</accession>
<gene>
    <name evidence="2" type="ordered locus">Bsel_2591</name>
</gene>
<sequence>MNQFTIIGGGVVGACLARELSVLSDRVVLIEKEEAPAKVQTVHNSALVHSPMMVPSKKGALKARLARRGNRMYQGLASDWSIPVFTDGGLLLAMNDREEALLETMITEAENDGDAVYERMTRKAILKAEPNVNRDVKSGLFLPEAISADTAFITNRAIEEAKSRGAKIYTGTEVTDIDVQSESFILHTASGGKIETRWVINAAGIGAAGIAGLIEEQVTYENRFVKGDYLVLDQDAAGWASHILYPIPTLETKGILVIPQPDGTTRLGPTAVEITSKDEACMRDEDEALIRQEIERMMTNVPYHRVFRHYTGIRSSLKESDDFYIKPSREHPQFFHVAGIDSPGVTAAPAIAEYVAEQIRMSS</sequence>
<dbReference type="OrthoDB" id="9801699at2"/>
<dbReference type="eggNOG" id="COG0579">
    <property type="taxonomic scope" value="Bacteria"/>
</dbReference>
<dbReference type="Pfam" id="PF01266">
    <property type="entry name" value="DAO"/>
    <property type="match status" value="1"/>
</dbReference>
<evidence type="ECO:0000313" key="2">
    <source>
        <dbReference type="EMBL" id="ADI00091.1"/>
    </source>
</evidence>
<dbReference type="SUPFAM" id="SSF51905">
    <property type="entry name" value="FAD/NAD(P)-binding domain"/>
    <property type="match status" value="1"/>
</dbReference>
<keyword evidence="3" id="KW-1185">Reference proteome</keyword>
<dbReference type="EMBL" id="CP001791">
    <property type="protein sequence ID" value="ADI00091.1"/>
    <property type="molecule type" value="Genomic_DNA"/>
</dbReference>
<name>D6XXP8_BACIE</name>
<evidence type="ECO:0000259" key="1">
    <source>
        <dbReference type="Pfam" id="PF01266"/>
    </source>
</evidence>
<proteinExistence type="predicted"/>
<dbReference type="PANTHER" id="PTHR42720">
    <property type="entry name" value="GLYCEROL-3-PHOSPHATE DEHYDROGENASE"/>
    <property type="match status" value="1"/>
</dbReference>
<organism evidence="2 3">
    <name type="scientific">Bacillus selenitireducens (strain ATCC 700615 / DSM 15326 / MLS10)</name>
    <dbReference type="NCBI Taxonomy" id="439292"/>
    <lineage>
        <taxon>Bacteria</taxon>
        <taxon>Bacillati</taxon>
        <taxon>Bacillota</taxon>
        <taxon>Bacilli</taxon>
        <taxon>Bacillales</taxon>
        <taxon>Bacillaceae</taxon>
        <taxon>Salisediminibacterium</taxon>
    </lineage>
</organism>
<protein>
    <submittedName>
        <fullName evidence="2">FAD dependent oxidoreductase</fullName>
    </submittedName>
</protein>
<dbReference type="HOGENOM" id="CLU_024775_3_1_9"/>
<reference evidence="2" key="1">
    <citation type="submission" date="2009-10" db="EMBL/GenBank/DDBJ databases">
        <title>Complete sequence of Bacillus selenitireducens MLS10.</title>
        <authorList>
            <consortium name="US DOE Joint Genome Institute"/>
            <person name="Lucas S."/>
            <person name="Copeland A."/>
            <person name="Lapidus A."/>
            <person name="Glavina del Rio T."/>
            <person name="Dalin E."/>
            <person name="Tice H."/>
            <person name="Bruce D."/>
            <person name="Goodwin L."/>
            <person name="Pitluck S."/>
            <person name="Sims D."/>
            <person name="Brettin T."/>
            <person name="Detter J.C."/>
            <person name="Han C."/>
            <person name="Larimer F."/>
            <person name="Land M."/>
            <person name="Hauser L."/>
            <person name="Kyrpides N."/>
            <person name="Ovchinnikova G."/>
            <person name="Stolz J."/>
        </authorList>
    </citation>
    <scope>NUCLEOTIDE SEQUENCE [LARGE SCALE GENOMIC DNA]</scope>
    <source>
        <strain evidence="2">MLS10</strain>
    </source>
</reference>